<comment type="caution">
    <text evidence="2">The sequence shown here is derived from an EMBL/GenBank/DDBJ whole genome shotgun (WGS) entry which is preliminary data.</text>
</comment>
<name>A0A0R1NWM1_9LACO</name>
<gene>
    <name evidence="2" type="ORF">FC37_GL001111</name>
</gene>
<evidence type="ECO:0000256" key="1">
    <source>
        <dbReference type="SAM" id="Phobius"/>
    </source>
</evidence>
<organism evidence="2 3">
    <name type="scientific">Lactobacillus gallinarum DSM 10532 = JCM 2011</name>
    <dbReference type="NCBI Taxonomy" id="1423748"/>
    <lineage>
        <taxon>Bacteria</taxon>
        <taxon>Bacillati</taxon>
        <taxon>Bacillota</taxon>
        <taxon>Bacilli</taxon>
        <taxon>Lactobacillales</taxon>
        <taxon>Lactobacillaceae</taxon>
        <taxon>Lactobacillus</taxon>
    </lineage>
</organism>
<protein>
    <submittedName>
        <fullName evidence="2">Uncharacterized protein</fullName>
    </submittedName>
</protein>
<dbReference type="EMBL" id="AZEL01000041">
    <property type="protein sequence ID" value="KRL21994.1"/>
    <property type="molecule type" value="Genomic_DNA"/>
</dbReference>
<feature type="transmembrane region" description="Helical" evidence="1">
    <location>
        <begin position="156"/>
        <end position="176"/>
    </location>
</feature>
<evidence type="ECO:0000313" key="3">
    <source>
        <dbReference type="Proteomes" id="UP000051311"/>
    </source>
</evidence>
<feature type="transmembrane region" description="Helical" evidence="1">
    <location>
        <begin position="245"/>
        <end position="266"/>
    </location>
</feature>
<keyword evidence="1" id="KW-0472">Membrane</keyword>
<feature type="transmembrane region" description="Helical" evidence="1">
    <location>
        <begin position="197"/>
        <end position="218"/>
    </location>
</feature>
<feature type="transmembrane region" description="Helical" evidence="1">
    <location>
        <begin position="21"/>
        <end position="41"/>
    </location>
</feature>
<dbReference type="eggNOG" id="ENOG50309JQ">
    <property type="taxonomic scope" value="Bacteria"/>
</dbReference>
<accession>A0A0R1NWM1</accession>
<feature type="transmembrane region" description="Helical" evidence="1">
    <location>
        <begin position="100"/>
        <end position="121"/>
    </location>
</feature>
<sequence>MRNLTSFWNLFKQMWLQKQRYIYLLFVVNIFTVIFMTVLRITMPSNFSVNSGLTGYWEDTYMWLTIYFDIAFCAVTCWQNEKINLSQSWHLVAADERKTYLANVSTSMVACALFFFLQQIINGILLLPGYGLNSFIQVYRDFQLWPAHYDLMRDVLLHWLFIIMIILLIYLFVSFANFASRMITDFLPFKSTLWIRLLVIAILVVVAVYSGLIIFSHLETLIDIKRMSPHANIIWQYDPMWLDTLILFIVNLIFDSIDLWFVHSFVEPKIANY</sequence>
<dbReference type="PATRIC" id="fig|1423748.3.peg.1169"/>
<reference evidence="2 3" key="1">
    <citation type="journal article" date="2015" name="Genome Announc.">
        <title>Expanding the biotechnology potential of lactobacilli through comparative genomics of 213 strains and associated genera.</title>
        <authorList>
            <person name="Sun Z."/>
            <person name="Harris H.M."/>
            <person name="McCann A."/>
            <person name="Guo C."/>
            <person name="Argimon S."/>
            <person name="Zhang W."/>
            <person name="Yang X."/>
            <person name="Jeffery I.B."/>
            <person name="Cooney J.C."/>
            <person name="Kagawa T.F."/>
            <person name="Liu W."/>
            <person name="Song Y."/>
            <person name="Salvetti E."/>
            <person name="Wrobel A."/>
            <person name="Rasinkangas P."/>
            <person name="Parkhill J."/>
            <person name="Rea M.C."/>
            <person name="O'Sullivan O."/>
            <person name="Ritari J."/>
            <person name="Douillard F.P."/>
            <person name="Paul Ross R."/>
            <person name="Yang R."/>
            <person name="Briner A.E."/>
            <person name="Felis G.E."/>
            <person name="de Vos W.M."/>
            <person name="Barrangou R."/>
            <person name="Klaenhammer T.R."/>
            <person name="Caufield P.W."/>
            <person name="Cui Y."/>
            <person name="Zhang H."/>
            <person name="O'Toole P.W."/>
        </authorList>
    </citation>
    <scope>NUCLEOTIDE SEQUENCE [LARGE SCALE GENOMIC DNA]</scope>
    <source>
        <strain evidence="2 3">DSM 10532</strain>
    </source>
</reference>
<keyword evidence="1" id="KW-0812">Transmembrane</keyword>
<dbReference type="STRING" id="1423748.FC37_GL001111"/>
<dbReference type="AlphaFoldDB" id="A0A0R1NWM1"/>
<keyword evidence="1" id="KW-1133">Transmembrane helix</keyword>
<proteinExistence type="predicted"/>
<evidence type="ECO:0000313" key="2">
    <source>
        <dbReference type="EMBL" id="KRL21994.1"/>
    </source>
</evidence>
<feature type="transmembrane region" description="Helical" evidence="1">
    <location>
        <begin position="61"/>
        <end position="79"/>
    </location>
</feature>
<dbReference type="Proteomes" id="UP000051311">
    <property type="component" value="Unassembled WGS sequence"/>
</dbReference>